<sequence length="99" mass="10639">DLLAMESSLLAFYHAQLMNAFEEFGTGGDFPLTLLLAHYALARCDYMRYMLGRGWTACAAGDARLIAAVDADLCRIDGGQVLTSEGYEKAIAALLAESA</sequence>
<name>A0A812YCL1_SYMPI</name>
<comment type="caution">
    <text evidence="1">The sequence shown here is derived from an EMBL/GenBank/DDBJ whole genome shotgun (WGS) entry which is preliminary data.</text>
</comment>
<dbReference type="EMBL" id="CAJNIZ010047297">
    <property type="protein sequence ID" value="CAE7765640.1"/>
    <property type="molecule type" value="Genomic_DNA"/>
</dbReference>
<accession>A0A812YCL1</accession>
<protein>
    <submittedName>
        <fullName evidence="1">Uncharacterized protein</fullName>
    </submittedName>
</protein>
<evidence type="ECO:0000313" key="1">
    <source>
        <dbReference type="EMBL" id="CAE7765640.1"/>
    </source>
</evidence>
<reference evidence="1" key="1">
    <citation type="submission" date="2021-02" db="EMBL/GenBank/DDBJ databases">
        <authorList>
            <person name="Dougan E. K."/>
            <person name="Rhodes N."/>
            <person name="Thang M."/>
            <person name="Chan C."/>
        </authorList>
    </citation>
    <scope>NUCLEOTIDE SEQUENCE</scope>
</reference>
<feature type="non-terminal residue" evidence="1">
    <location>
        <position position="99"/>
    </location>
</feature>
<dbReference type="AlphaFoldDB" id="A0A812YCL1"/>
<keyword evidence="2" id="KW-1185">Reference proteome</keyword>
<evidence type="ECO:0000313" key="2">
    <source>
        <dbReference type="Proteomes" id="UP000649617"/>
    </source>
</evidence>
<dbReference type="Proteomes" id="UP000649617">
    <property type="component" value="Unassembled WGS sequence"/>
</dbReference>
<gene>
    <name evidence="1" type="ORF">SPIL2461_LOCUS22441</name>
</gene>
<organism evidence="1 2">
    <name type="scientific">Symbiodinium pilosum</name>
    <name type="common">Dinoflagellate</name>
    <dbReference type="NCBI Taxonomy" id="2952"/>
    <lineage>
        <taxon>Eukaryota</taxon>
        <taxon>Sar</taxon>
        <taxon>Alveolata</taxon>
        <taxon>Dinophyceae</taxon>
        <taxon>Suessiales</taxon>
        <taxon>Symbiodiniaceae</taxon>
        <taxon>Symbiodinium</taxon>
    </lineage>
</organism>
<dbReference type="OrthoDB" id="411145at2759"/>
<proteinExistence type="predicted"/>